<comment type="caution">
    <text evidence="2">The sequence shown here is derived from an EMBL/GenBank/DDBJ whole genome shotgun (WGS) entry which is preliminary data.</text>
</comment>
<feature type="transmembrane region" description="Helical" evidence="1">
    <location>
        <begin position="364"/>
        <end position="384"/>
    </location>
</feature>
<dbReference type="EMBL" id="SSNZ01000002">
    <property type="protein sequence ID" value="THF51858.1"/>
    <property type="molecule type" value="Genomic_DNA"/>
</dbReference>
<proteinExistence type="predicted"/>
<keyword evidence="1" id="KW-0812">Transmembrane</keyword>
<gene>
    <name evidence="2" type="primary">creD</name>
    <name evidence="2" type="ORF">E6C50_08890</name>
</gene>
<accession>A0A4S4A0Q7</accession>
<evidence type="ECO:0000256" key="1">
    <source>
        <dbReference type="SAM" id="Phobius"/>
    </source>
</evidence>
<organism evidence="2 3">
    <name type="scientific">Flavobacterium supellecticarium</name>
    <dbReference type="NCBI Taxonomy" id="2565924"/>
    <lineage>
        <taxon>Bacteria</taxon>
        <taxon>Pseudomonadati</taxon>
        <taxon>Bacteroidota</taxon>
        <taxon>Flavobacteriia</taxon>
        <taxon>Flavobacteriales</taxon>
        <taxon>Flavobacteriaceae</taxon>
        <taxon>Flavobacterium</taxon>
    </lineage>
</organism>
<dbReference type="PANTHER" id="PTHR30092">
    <property type="entry name" value="INNER MEMBRANE PROTEIN CRED"/>
    <property type="match status" value="1"/>
</dbReference>
<dbReference type="NCBIfam" id="NF008712">
    <property type="entry name" value="PRK11715.1-1"/>
    <property type="match status" value="1"/>
</dbReference>
<sequence>MDHQSEKDTSRPEVNIPKITIPFFQTPTVKMIMIGFLTLFLLIPLQFVKDLISERSQRKNEVIKEVSEKWGSSVYFYGPILKVPYTETNSNTFKYAYLFPEKLENQTTVETKPLNRNIYNATVFTAQMNFKGSYVQPDFDIQNIPAGNIHWDKATILIQTTNLKSIKDQVDITFGGKPYTFEPIYNSNSGFEALETAPINMAGATFPASFDFKIKYDGSQLIKMVPIGKTTEMSMKSNWHSPGFTGNFLPNDKTKVISDDGFQAKWKVLHINRAFSQHYFNTLPDLSKYAFGVNFIIPVDEYQKNERVSKYGFLVIGLTFLTFFLIQSISKIRIHIFQYFMIGIALVLFYTLLIAITEHSSFRLAYILSGLAVVLMISLYSFSILKNPKFPLLIGTSLSALYLFIYIIIQMENYALLVGSIGLFIILGLVMYLSRKIDWNSN</sequence>
<protein>
    <submittedName>
        <fullName evidence="2">Cell envelope integrity protein CreD</fullName>
    </submittedName>
</protein>
<feature type="transmembrane region" description="Helical" evidence="1">
    <location>
        <begin position="31"/>
        <end position="48"/>
    </location>
</feature>
<evidence type="ECO:0000313" key="3">
    <source>
        <dbReference type="Proteomes" id="UP000307507"/>
    </source>
</evidence>
<dbReference type="Pfam" id="PF06123">
    <property type="entry name" value="CreD"/>
    <property type="match status" value="1"/>
</dbReference>
<name>A0A4S4A0Q7_9FLAO</name>
<reference evidence="2 3" key="1">
    <citation type="submission" date="2019-04" db="EMBL/GenBank/DDBJ databases">
        <title>Flavobacterium sp. nov. isolated from construction timber.</title>
        <authorList>
            <person name="Lin S.-Y."/>
            <person name="Chang C.-T."/>
            <person name="Young C.-C."/>
        </authorList>
    </citation>
    <scope>NUCLEOTIDE SEQUENCE [LARGE SCALE GENOMIC DNA]</scope>
    <source>
        <strain evidence="2 3">CC-CTC003</strain>
    </source>
</reference>
<dbReference type="InterPro" id="IPR010364">
    <property type="entry name" value="Uncharacterised_IM_CreD"/>
</dbReference>
<keyword evidence="1" id="KW-0472">Membrane</keyword>
<dbReference type="OrthoDB" id="9791851at2"/>
<feature type="transmembrane region" description="Helical" evidence="1">
    <location>
        <begin position="390"/>
        <end position="409"/>
    </location>
</feature>
<dbReference type="PANTHER" id="PTHR30092:SF0">
    <property type="entry name" value="INNER MEMBRANE PROTEIN CRED"/>
    <property type="match status" value="1"/>
</dbReference>
<dbReference type="PIRSF" id="PIRSF004548">
    <property type="entry name" value="CreD"/>
    <property type="match status" value="1"/>
</dbReference>
<dbReference type="RefSeq" id="WP_136402841.1">
    <property type="nucleotide sequence ID" value="NZ_SSNZ01000002.1"/>
</dbReference>
<dbReference type="Proteomes" id="UP000307507">
    <property type="component" value="Unassembled WGS sequence"/>
</dbReference>
<dbReference type="GO" id="GO:0005886">
    <property type="term" value="C:plasma membrane"/>
    <property type="evidence" value="ECO:0007669"/>
    <property type="project" value="TreeGrafter"/>
</dbReference>
<feature type="transmembrane region" description="Helical" evidence="1">
    <location>
        <begin position="311"/>
        <end position="330"/>
    </location>
</feature>
<feature type="transmembrane region" description="Helical" evidence="1">
    <location>
        <begin position="414"/>
        <end position="433"/>
    </location>
</feature>
<dbReference type="AlphaFoldDB" id="A0A4S4A0Q7"/>
<evidence type="ECO:0000313" key="2">
    <source>
        <dbReference type="EMBL" id="THF51858.1"/>
    </source>
</evidence>
<keyword evidence="3" id="KW-1185">Reference proteome</keyword>
<feature type="transmembrane region" description="Helical" evidence="1">
    <location>
        <begin position="336"/>
        <end position="357"/>
    </location>
</feature>
<keyword evidence="1" id="KW-1133">Transmembrane helix</keyword>